<dbReference type="Pfam" id="PF00856">
    <property type="entry name" value="SET"/>
    <property type="match status" value="1"/>
</dbReference>
<proteinExistence type="predicted"/>
<keyword evidence="3" id="KW-0489">Methyltransferase</keyword>
<dbReference type="PROSITE" id="PS50868">
    <property type="entry name" value="POST_SET"/>
    <property type="match status" value="1"/>
</dbReference>
<dbReference type="SMART" id="SM00508">
    <property type="entry name" value="PostSET"/>
    <property type="match status" value="1"/>
</dbReference>
<dbReference type="AlphaFoldDB" id="A0A7E4V670"/>
<dbReference type="GO" id="GO:0005694">
    <property type="term" value="C:chromosome"/>
    <property type="evidence" value="ECO:0007669"/>
    <property type="project" value="UniProtKB-SubCell"/>
</dbReference>
<evidence type="ECO:0000313" key="10">
    <source>
        <dbReference type="Proteomes" id="UP000492821"/>
    </source>
</evidence>
<dbReference type="InterPro" id="IPR046341">
    <property type="entry name" value="SET_dom_sf"/>
</dbReference>
<dbReference type="WBParaSite" id="Pan_g16458.t1">
    <property type="protein sequence ID" value="Pan_g16458.t1"/>
    <property type="gene ID" value="Pan_g16458"/>
</dbReference>
<keyword evidence="2" id="KW-0158">Chromosome</keyword>
<dbReference type="PANTHER" id="PTHR46223">
    <property type="entry name" value="HISTONE-LYSINE N-METHYLTRANSFERASE SUV39H"/>
    <property type="match status" value="1"/>
</dbReference>
<feature type="domain" description="SET" evidence="8">
    <location>
        <begin position="1"/>
        <end position="124"/>
    </location>
</feature>
<evidence type="ECO:0000256" key="2">
    <source>
        <dbReference type="ARBA" id="ARBA00022454"/>
    </source>
</evidence>
<keyword evidence="4" id="KW-0808">Transferase</keyword>
<reference evidence="10" key="1">
    <citation type="journal article" date="2013" name="Genetics">
        <title>The draft genome and transcriptome of Panagrellus redivivus are shaped by the harsh demands of a free-living lifestyle.</title>
        <authorList>
            <person name="Srinivasan J."/>
            <person name="Dillman A.R."/>
            <person name="Macchietto M.G."/>
            <person name="Heikkinen L."/>
            <person name="Lakso M."/>
            <person name="Fracchia K.M."/>
            <person name="Antoshechkin I."/>
            <person name="Mortazavi A."/>
            <person name="Wong G."/>
            <person name="Sternberg P.W."/>
        </authorList>
    </citation>
    <scope>NUCLEOTIDE SEQUENCE [LARGE SCALE GENOMIC DNA]</scope>
    <source>
        <strain evidence="10">MT8872</strain>
    </source>
</reference>
<dbReference type="InterPro" id="IPR001214">
    <property type="entry name" value="SET_dom"/>
</dbReference>
<dbReference type="InterPro" id="IPR003616">
    <property type="entry name" value="Post-SET_dom"/>
</dbReference>
<dbReference type="Gene3D" id="2.170.270.10">
    <property type="entry name" value="SET domain"/>
    <property type="match status" value="1"/>
</dbReference>
<sequence>MSVVHSGIDQKRYQVIAGEAIPKGTFVSQYLGEVLTPDEARDRLLPSYEGKNNYILCLAENFDQGVMLTCIDAAEFGNVSRFMNHSCDANLEIKLVRTNIVIPRACLFARRDIAAGEELCYNYGTEYTEELTLGPPCHCGSSNCIGFLPVSRIATG</sequence>
<dbReference type="InterPro" id="IPR050973">
    <property type="entry name" value="H3K9_Histone-Lys_N-MTase"/>
</dbReference>
<keyword evidence="5" id="KW-0949">S-adenosyl-L-methionine</keyword>
<comment type="subcellular location">
    <subcellularLocation>
        <location evidence="1">Chromosome</location>
    </subcellularLocation>
</comment>
<keyword evidence="6" id="KW-0479">Metal-binding</keyword>
<dbReference type="PROSITE" id="PS50280">
    <property type="entry name" value="SET"/>
    <property type="match status" value="1"/>
</dbReference>
<evidence type="ECO:0000259" key="8">
    <source>
        <dbReference type="PROSITE" id="PS50280"/>
    </source>
</evidence>
<name>A0A7E4V670_PANRE</name>
<evidence type="ECO:0000313" key="11">
    <source>
        <dbReference type="WBParaSite" id="Pan_g16458.t1"/>
    </source>
</evidence>
<dbReference type="PANTHER" id="PTHR46223:SF3">
    <property type="entry name" value="HISTONE-LYSINE N-METHYLTRANSFERASE SET-23"/>
    <property type="match status" value="1"/>
</dbReference>
<evidence type="ECO:0000259" key="9">
    <source>
        <dbReference type="PROSITE" id="PS50868"/>
    </source>
</evidence>
<dbReference type="Proteomes" id="UP000492821">
    <property type="component" value="Unassembled WGS sequence"/>
</dbReference>
<dbReference type="GO" id="GO:0046872">
    <property type="term" value="F:metal ion binding"/>
    <property type="evidence" value="ECO:0007669"/>
    <property type="project" value="UniProtKB-KW"/>
</dbReference>
<evidence type="ECO:0000256" key="5">
    <source>
        <dbReference type="ARBA" id="ARBA00022691"/>
    </source>
</evidence>
<keyword evidence="7" id="KW-0862">Zinc</keyword>
<feature type="domain" description="Post-SET" evidence="9">
    <location>
        <begin position="133"/>
        <end position="149"/>
    </location>
</feature>
<accession>A0A7E4V670</accession>
<evidence type="ECO:0000256" key="6">
    <source>
        <dbReference type="ARBA" id="ARBA00022723"/>
    </source>
</evidence>
<keyword evidence="10" id="KW-1185">Reference proteome</keyword>
<dbReference type="GO" id="GO:0032259">
    <property type="term" value="P:methylation"/>
    <property type="evidence" value="ECO:0007669"/>
    <property type="project" value="UniProtKB-KW"/>
</dbReference>
<dbReference type="SMART" id="SM00317">
    <property type="entry name" value="SET"/>
    <property type="match status" value="1"/>
</dbReference>
<evidence type="ECO:0000256" key="1">
    <source>
        <dbReference type="ARBA" id="ARBA00004286"/>
    </source>
</evidence>
<protein>
    <submittedName>
        <fullName evidence="11">SET domain-containing protein</fullName>
    </submittedName>
</protein>
<dbReference type="GO" id="GO:0008168">
    <property type="term" value="F:methyltransferase activity"/>
    <property type="evidence" value="ECO:0007669"/>
    <property type="project" value="UniProtKB-KW"/>
</dbReference>
<evidence type="ECO:0000256" key="7">
    <source>
        <dbReference type="ARBA" id="ARBA00022833"/>
    </source>
</evidence>
<reference evidence="11" key="2">
    <citation type="submission" date="2020-10" db="UniProtKB">
        <authorList>
            <consortium name="WormBaseParasite"/>
        </authorList>
    </citation>
    <scope>IDENTIFICATION</scope>
</reference>
<organism evidence="10 11">
    <name type="scientific">Panagrellus redivivus</name>
    <name type="common">Microworm</name>
    <dbReference type="NCBI Taxonomy" id="6233"/>
    <lineage>
        <taxon>Eukaryota</taxon>
        <taxon>Metazoa</taxon>
        <taxon>Ecdysozoa</taxon>
        <taxon>Nematoda</taxon>
        <taxon>Chromadorea</taxon>
        <taxon>Rhabditida</taxon>
        <taxon>Tylenchina</taxon>
        <taxon>Panagrolaimomorpha</taxon>
        <taxon>Panagrolaimoidea</taxon>
        <taxon>Panagrolaimidae</taxon>
        <taxon>Panagrellus</taxon>
    </lineage>
</organism>
<evidence type="ECO:0000256" key="4">
    <source>
        <dbReference type="ARBA" id="ARBA00022679"/>
    </source>
</evidence>
<dbReference type="SUPFAM" id="SSF82199">
    <property type="entry name" value="SET domain"/>
    <property type="match status" value="1"/>
</dbReference>
<evidence type="ECO:0000256" key="3">
    <source>
        <dbReference type="ARBA" id="ARBA00022603"/>
    </source>
</evidence>